<feature type="domain" description="Pyrrolo-quinoline quinone repeat" evidence="1">
    <location>
        <begin position="80"/>
        <end position="230"/>
    </location>
</feature>
<dbReference type="Proteomes" id="UP001596417">
    <property type="component" value="Unassembled WGS sequence"/>
</dbReference>
<dbReference type="SMART" id="SM00564">
    <property type="entry name" value="PQQ"/>
    <property type="match status" value="5"/>
</dbReference>
<evidence type="ECO:0000259" key="1">
    <source>
        <dbReference type="Pfam" id="PF13360"/>
    </source>
</evidence>
<dbReference type="Gene3D" id="2.130.10.10">
    <property type="entry name" value="YVTN repeat-like/Quinoprotein amine dehydrogenase"/>
    <property type="match status" value="1"/>
</dbReference>
<proteinExistence type="predicted"/>
<dbReference type="Pfam" id="PF13360">
    <property type="entry name" value="PQQ_2"/>
    <property type="match status" value="1"/>
</dbReference>
<evidence type="ECO:0000313" key="3">
    <source>
        <dbReference type="Proteomes" id="UP001596417"/>
    </source>
</evidence>
<accession>A0ABD5YS38</accession>
<dbReference type="InterPro" id="IPR002372">
    <property type="entry name" value="PQQ_rpt_dom"/>
</dbReference>
<evidence type="ECO:0000313" key="2">
    <source>
        <dbReference type="EMBL" id="MFC7190330.1"/>
    </source>
</evidence>
<organism evidence="2 3">
    <name type="scientific">Halocatena marina</name>
    <dbReference type="NCBI Taxonomy" id="2934937"/>
    <lineage>
        <taxon>Archaea</taxon>
        <taxon>Methanobacteriati</taxon>
        <taxon>Methanobacteriota</taxon>
        <taxon>Stenosarchaea group</taxon>
        <taxon>Halobacteria</taxon>
        <taxon>Halobacteriales</taxon>
        <taxon>Natronomonadaceae</taxon>
        <taxon>Halocatena</taxon>
    </lineage>
</organism>
<dbReference type="SUPFAM" id="SSF50998">
    <property type="entry name" value="Quinoprotein alcohol dehydrogenase-like"/>
    <property type="match status" value="2"/>
</dbReference>
<dbReference type="PANTHER" id="PTHR34512">
    <property type="entry name" value="CELL SURFACE PROTEIN"/>
    <property type="match status" value="1"/>
</dbReference>
<dbReference type="InterPro" id="IPR011047">
    <property type="entry name" value="Quinoprotein_ADH-like_sf"/>
</dbReference>
<dbReference type="Gene3D" id="2.40.10.480">
    <property type="match status" value="2"/>
</dbReference>
<comment type="caution">
    <text evidence="2">The sequence shown here is derived from an EMBL/GenBank/DDBJ whole genome shotgun (WGS) entry which is preliminary data.</text>
</comment>
<dbReference type="PANTHER" id="PTHR34512:SF30">
    <property type="entry name" value="OUTER MEMBRANE PROTEIN ASSEMBLY FACTOR BAMB"/>
    <property type="match status" value="1"/>
</dbReference>
<gene>
    <name evidence="2" type="ORF">ACFQL7_11010</name>
</gene>
<dbReference type="InterPro" id="IPR015943">
    <property type="entry name" value="WD40/YVTN_repeat-like_dom_sf"/>
</dbReference>
<reference evidence="2 3" key="1">
    <citation type="journal article" date="2019" name="Int. J. Syst. Evol. Microbiol.">
        <title>The Global Catalogue of Microorganisms (GCM) 10K type strain sequencing project: providing services to taxonomists for standard genome sequencing and annotation.</title>
        <authorList>
            <consortium name="The Broad Institute Genomics Platform"/>
            <consortium name="The Broad Institute Genome Sequencing Center for Infectious Disease"/>
            <person name="Wu L."/>
            <person name="Ma J."/>
        </authorList>
    </citation>
    <scope>NUCLEOTIDE SEQUENCE [LARGE SCALE GENOMIC DNA]</scope>
    <source>
        <strain evidence="2 3">RDMS1</strain>
    </source>
</reference>
<keyword evidence="3" id="KW-1185">Reference proteome</keyword>
<name>A0ABD5YS38_9EURY</name>
<dbReference type="EMBL" id="JBHTAX010000001">
    <property type="protein sequence ID" value="MFC7190330.1"/>
    <property type="molecule type" value="Genomic_DNA"/>
</dbReference>
<dbReference type="AlphaFoldDB" id="A0ABD5YS38"/>
<dbReference type="RefSeq" id="WP_390205565.1">
    <property type="nucleotide sequence ID" value="NZ_JBHTAX010000001.1"/>
</dbReference>
<dbReference type="InterPro" id="IPR018391">
    <property type="entry name" value="PQQ_b-propeller_rpt"/>
</dbReference>
<sequence>MQSPAVMDGTVYASVRIGVYDAGDAQHTALIAVDAETGEKRWRVDSDGLSSGLFSPVVAADGAIFTSGPDIDGGTKNWWYAFDGDDGTVRWRRPLKTDTKETLPVADGRLYLPREKGVQALDTATGKTVWTALPRVNTTSTPIVSDGTLFVTEENPPGMTIIALDAATGDEYWRTAYPSSDDYPSLDVGAVDDEHVYIQIHKSDADIIALSRNDGSERWRASIPQPPNKTKGPS</sequence>
<protein>
    <submittedName>
        <fullName evidence="2">PQQ-binding-like beta-propeller repeat protein</fullName>
    </submittedName>
</protein>